<dbReference type="PANTHER" id="PTHR33710:SF64">
    <property type="entry name" value="ENDONUCLEASE_EXONUCLEASE_PHOSPHATASE DOMAIN-CONTAINING PROTEIN"/>
    <property type="match status" value="1"/>
</dbReference>
<reference evidence="1 2" key="1">
    <citation type="journal article" date="2018" name="PLoS Genet.">
        <title>Population sequencing reveals clonal diversity and ancestral inbreeding in the grapevine cultivar Chardonnay.</title>
        <authorList>
            <person name="Roach M.J."/>
            <person name="Johnson D.L."/>
            <person name="Bohlmann J."/>
            <person name="van Vuuren H.J."/>
            <person name="Jones S.J."/>
            <person name="Pretorius I.S."/>
            <person name="Schmidt S.A."/>
            <person name="Borneman A.R."/>
        </authorList>
    </citation>
    <scope>NUCLEOTIDE SEQUENCE [LARGE SCALE GENOMIC DNA]</scope>
    <source>
        <strain evidence="2">cv. Chardonnay</strain>
        <tissue evidence="1">Leaf</tissue>
    </source>
</reference>
<dbReference type="SUPFAM" id="SSF56219">
    <property type="entry name" value="DNase I-like"/>
    <property type="match status" value="1"/>
</dbReference>
<accession>A0A438K939</accession>
<dbReference type="Proteomes" id="UP000288805">
    <property type="component" value="Unassembled WGS sequence"/>
</dbReference>
<evidence type="ECO:0000313" key="1">
    <source>
        <dbReference type="EMBL" id="RVX17721.1"/>
    </source>
</evidence>
<comment type="caution">
    <text evidence="1">The sequence shown here is derived from an EMBL/GenBank/DDBJ whole genome shotgun (WGS) entry which is preliminary data.</text>
</comment>
<dbReference type="AlphaFoldDB" id="A0A438K939"/>
<dbReference type="EMBL" id="QGNW01000012">
    <property type="protein sequence ID" value="RVX17721.1"/>
    <property type="molecule type" value="Genomic_DNA"/>
</dbReference>
<name>A0A438K939_VITVI</name>
<dbReference type="Gene3D" id="3.60.10.10">
    <property type="entry name" value="Endonuclease/exonuclease/phosphatase"/>
    <property type="match status" value="1"/>
</dbReference>
<protein>
    <recommendedName>
        <fullName evidence="3">Endonuclease/exonuclease/phosphatase domain-containing protein</fullName>
    </recommendedName>
</protein>
<proteinExistence type="predicted"/>
<dbReference type="PANTHER" id="PTHR33710">
    <property type="entry name" value="BNAC02G09200D PROTEIN"/>
    <property type="match status" value="1"/>
</dbReference>
<evidence type="ECO:0008006" key="3">
    <source>
        <dbReference type="Google" id="ProtNLM"/>
    </source>
</evidence>
<evidence type="ECO:0000313" key="2">
    <source>
        <dbReference type="Proteomes" id="UP000288805"/>
    </source>
</evidence>
<organism evidence="1 2">
    <name type="scientific">Vitis vinifera</name>
    <name type="common">Grape</name>
    <dbReference type="NCBI Taxonomy" id="29760"/>
    <lineage>
        <taxon>Eukaryota</taxon>
        <taxon>Viridiplantae</taxon>
        <taxon>Streptophyta</taxon>
        <taxon>Embryophyta</taxon>
        <taxon>Tracheophyta</taxon>
        <taxon>Spermatophyta</taxon>
        <taxon>Magnoliopsida</taxon>
        <taxon>eudicotyledons</taxon>
        <taxon>Gunneridae</taxon>
        <taxon>Pentapetalae</taxon>
        <taxon>rosids</taxon>
        <taxon>Vitales</taxon>
        <taxon>Vitaceae</taxon>
        <taxon>Viteae</taxon>
        <taxon>Vitis</taxon>
    </lineage>
</organism>
<dbReference type="InterPro" id="IPR036691">
    <property type="entry name" value="Endo/exonu/phosph_ase_sf"/>
</dbReference>
<sequence length="332" mass="38299">MPLAGQRVSSFGSPMKLKLFREKNSCNNRGCGEEFGHWEILEWGALNASGSAGGILIRWDKRTLEILDLEVDQFSISCRFRNVEDGFVKVFTGVYGLFTREEREYLWEELGAIRGSWEDPWCLGGDFNIILFQKERSRQRRLTAAIRRFAQIIDELGLVDLPLQGGLFTWNGVLQSKLPRPISDHFPILLEGGGLRRGPSPFRFENMWLKVEGFKDFLRSWWQGTVIRGNDVFGRLECNKISALQQVEFWDWVEKEQDVREGVANAYHQMLLENSKWKADNKRLQLDHLSLQEAEFLELPFSEDEVRSALVELNGDKTPGPDGFTVAFWQNC</sequence>
<gene>
    <name evidence="1" type="ORF">CK203_003951</name>
</gene>